<evidence type="ECO:0000313" key="2">
    <source>
        <dbReference type="Proteomes" id="UP000076078"/>
    </source>
</evidence>
<keyword evidence="2" id="KW-1185">Reference proteome</keyword>
<proteinExistence type="predicted"/>
<protein>
    <submittedName>
        <fullName evidence="1">Uncharacterized protein</fullName>
    </submittedName>
</protein>
<dbReference type="SUPFAM" id="SSF52047">
    <property type="entry name" value="RNI-like"/>
    <property type="match status" value="1"/>
</dbReference>
<organism evidence="1 2">
    <name type="scientific">Tieghemostelium lacteum</name>
    <name type="common">Slime mold</name>
    <name type="synonym">Dictyostelium lacteum</name>
    <dbReference type="NCBI Taxonomy" id="361077"/>
    <lineage>
        <taxon>Eukaryota</taxon>
        <taxon>Amoebozoa</taxon>
        <taxon>Evosea</taxon>
        <taxon>Eumycetozoa</taxon>
        <taxon>Dictyostelia</taxon>
        <taxon>Dictyosteliales</taxon>
        <taxon>Raperosteliaceae</taxon>
        <taxon>Tieghemostelium</taxon>
    </lineage>
</organism>
<dbReference type="AlphaFoldDB" id="A0A151Z6K2"/>
<name>A0A151Z6K2_TIELA</name>
<comment type="caution">
    <text evidence="1">The sequence shown here is derived from an EMBL/GenBank/DDBJ whole genome shotgun (WGS) entry which is preliminary data.</text>
</comment>
<dbReference type="InterPro" id="IPR032675">
    <property type="entry name" value="LRR_dom_sf"/>
</dbReference>
<dbReference type="InParanoid" id="A0A151Z6K2"/>
<dbReference type="Proteomes" id="UP000076078">
    <property type="component" value="Unassembled WGS sequence"/>
</dbReference>
<gene>
    <name evidence="1" type="ORF">DLAC_10075</name>
</gene>
<accession>A0A151Z6K2</accession>
<sequence>MFQFLKEAVNKFYNETFEQSNINSNQSISETIYNSDNYNSIFNENGINTGVVPVDHFNGTLPNIVIINIMHYYIDGLVRNRIERIKFYKKFRMISKTYSTHILPNLEFRDYSIYSDLDLETIFRLDRQFKGFKDVYIQIHPNLFKQTQWLPDIVNLHQSNFKVTIILQQSNVSNTIRDYLKLLPCQSIKTLNLEFNRTIPSPNSLLDLINKVFDDNDNSYKLAVENLIFKQKLSCDIDIHAILLKFPTLMQTVTNLTIDIGQQINTRMDWLCWFSKLTHLSLSSNGRIYEIIDLLKSNKMLKEFKYQMVGGSNLILKLLFDAVQNHQSLVKLVIDMPINMALPTYNETYLVYNGNAQENEDMTEIKQNIHQTNISVEKYFIEFLSKNNTLQEFIFNFPIGYIYGNQQKGYINQFPLNSLYIYNLSNQILSNHWDTLDPSVHYMKVVEPTSAIDYDKYFLYIRQLAITTIRPVDNIAKLLITSNVIEYLSISNSRDCEEQIVKGMAKNTSLKCLVLKDCKMHSSGVEFLLKLDHPTLKTLDITNCVDSVSTKCFYILAHHNKRLENVSFSTSIGIGFENHYSYLYQLLDKNLTLKHLNVFPMTIISKSDPQSKQIELLKLIHRKEFQIQSLSFGVNIPEFTKFFANSTIEFPQYNRPLYKIEKL</sequence>
<dbReference type="EMBL" id="LODT01000041">
    <property type="protein sequence ID" value="KYQ89414.1"/>
    <property type="molecule type" value="Genomic_DNA"/>
</dbReference>
<evidence type="ECO:0000313" key="1">
    <source>
        <dbReference type="EMBL" id="KYQ89414.1"/>
    </source>
</evidence>
<reference evidence="1 2" key="1">
    <citation type="submission" date="2015-12" db="EMBL/GenBank/DDBJ databases">
        <title>Dictyostelia acquired genes for synthesis and detection of signals that induce cell-type specialization by lateral gene transfer from prokaryotes.</title>
        <authorList>
            <person name="Gloeckner G."/>
            <person name="Schaap P."/>
        </authorList>
    </citation>
    <scope>NUCLEOTIDE SEQUENCE [LARGE SCALE GENOMIC DNA]</scope>
    <source>
        <strain evidence="1 2">TK</strain>
    </source>
</reference>
<dbReference type="Gene3D" id="3.80.10.10">
    <property type="entry name" value="Ribonuclease Inhibitor"/>
    <property type="match status" value="2"/>
</dbReference>